<evidence type="ECO:0000313" key="2">
    <source>
        <dbReference type="WBParaSite" id="ACRNAN_scaffold2449.g24240.t1"/>
    </source>
</evidence>
<name>A0A914DH13_9BILA</name>
<sequence length="77" mass="8832">MGKMQVFKRNLDTSHDYLSNVPICVYDHCSCFFNTECDRHYSGSVLGFVVALDAKHADDDFDNKTVSRCCYPDADLW</sequence>
<reference evidence="2" key="1">
    <citation type="submission" date="2022-11" db="UniProtKB">
        <authorList>
            <consortium name="WormBaseParasite"/>
        </authorList>
    </citation>
    <scope>IDENTIFICATION</scope>
</reference>
<evidence type="ECO:0000313" key="1">
    <source>
        <dbReference type="Proteomes" id="UP000887540"/>
    </source>
</evidence>
<dbReference type="Proteomes" id="UP000887540">
    <property type="component" value="Unplaced"/>
</dbReference>
<protein>
    <submittedName>
        <fullName evidence="2">Uncharacterized protein</fullName>
    </submittedName>
</protein>
<organism evidence="1 2">
    <name type="scientific">Acrobeloides nanus</name>
    <dbReference type="NCBI Taxonomy" id="290746"/>
    <lineage>
        <taxon>Eukaryota</taxon>
        <taxon>Metazoa</taxon>
        <taxon>Ecdysozoa</taxon>
        <taxon>Nematoda</taxon>
        <taxon>Chromadorea</taxon>
        <taxon>Rhabditida</taxon>
        <taxon>Tylenchina</taxon>
        <taxon>Cephalobomorpha</taxon>
        <taxon>Cephaloboidea</taxon>
        <taxon>Cephalobidae</taxon>
        <taxon>Acrobeloides</taxon>
    </lineage>
</organism>
<dbReference type="WBParaSite" id="ACRNAN_scaffold2449.g24240.t1">
    <property type="protein sequence ID" value="ACRNAN_scaffold2449.g24240.t1"/>
    <property type="gene ID" value="ACRNAN_scaffold2449.g24240"/>
</dbReference>
<accession>A0A914DH13</accession>
<dbReference type="AlphaFoldDB" id="A0A914DH13"/>
<keyword evidence="1" id="KW-1185">Reference proteome</keyword>
<proteinExistence type="predicted"/>